<gene>
    <name evidence="5" type="ORF">NQ315_002363</name>
</gene>
<dbReference type="GO" id="GO:1904262">
    <property type="term" value="P:negative regulation of TORC1 signaling"/>
    <property type="evidence" value="ECO:0007669"/>
    <property type="project" value="TreeGrafter"/>
</dbReference>
<name>A0AAV8VSJ0_9CUCU</name>
<dbReference type="PANTHER" id="PTHR21008:SF0">
    <property type="entry name" value="S-ADENOSYLMETHIONINE SENSOR UPSTREAM OF MTORC1"/>
    <property type="match status" value="1"/>
</dbReference>
<keyword evidence="3 4" id="KW-0949">S-adenosyl-L-methionine</keyword>
<reference evidence="5 6" key="1">
    <citation type="journal article" date="2023" name="Insect Mol. Biol.">
        <title>Genome sequencing provides insights into the evolution of gene families encoding plant cell wall-degrading enzymes in longhorned beetles.</title>
        <authorList>
            <person name="Shin N.R."/>
            <person name="Okamura Y."/>
            <person name="Kirsch R."/>
            <person name="Pauchet Y."/>
        </authorList>
    </citation>
    <scope>NUCLEOTIDE SEQUENCE [LARGE SCALE GENOMIC DNA]</scope>
    <source>
        <strain evidence="5">EAD_L_NR</strain>
    </source>
</reference>
<dbReference type="Gene3D" id="3.40.50.150">
    <property type="entry name" value="Vaccinia Virus protein VP39"/>
    <property type="match status" value="1"/>
</dbReference>
<dbReference type="SUPFAM" id="SSF53335">
    <property type="entry name" value="S-adenosyl-L-methionine-dependent methyltransferases"/>
    <property type="match status" value="1"/>
</dbReference>
<dbReference type="InterPro" id="IPR029063">
    <property type="entry name" value="SAM-dependent_MTases_sf"/>
</dbReference>
<evidence type="ECO:0000313" key="6">
    <source>
        <dbReference type="Proteomes" id="UP001159042"/>
    </source>
</evidence>
<feature type="binding site" evidence="4">
    <location>
        <position position="140"/>
    </location>
    <ligand>
        <name>S-adenosyl-L-methionine</name>
        <dbReference type="ChEBI" id="CHEBI:59789"/>
    </ligand>
</feature>
<keyword evidence="1 4" id="KW-0489">Methyltransferase</keyword>
<dbReference type="InterPro" id="IPR021867">
    <property type="entry name" value="Bmt2/SAMTOR"/>
</dbReference>
<feature type="binding site" evidence="4">
    <location>
        <position position="122"/>
    </location>
    <ligand>
        <name>S-adenosyl-L-methionine</name>
        <dbReference type="ChEBI" id="CHEBI:59789"/>
    </ligand>
</feature>
<accession>A0AAV8VSJ0</accession>
<dbReference type="Pfam" id="PF11968">
    <property type="entry name" value="Bmt2"/>
    <property type="match status" value="1"/>
</dbReference>
<evidence type="ECO:0000256" key="1">
    <source>
        <dbReference type="ARBA" id="ARBA00022603"/>
    </source>
</evidence>
<comment type="caution">
    <text evidence="5">The sequence shown here is derived from an EMBL/GenBank/DDBJ whole genome shotgun (WGS) entry which is preliminary data.</text>
</comment>
<dbReference type="AlphaFoldDB" id="A0AAV8VSJ0"/>
<evidence type="ECO:0000256" key="4">
    <source>
        <dbReference type="HAMAP-Rule" id="MF_03044"/>
    </source>
</evidence>
<dbReference type="EMBL" id="JANEYG010000034">
    <property type="protein sequence ID" value="KAJ8917341.1"/>
    <property type="molecule type" value="Genomic_DNA"/>
</dbReference>
<protein>
    <recommendedName>
        <fullName evidence="4">S-adenosylmethionine sensor upstream of mTORC1</fullName>
    </recommendedName>
    <alternativeName>
        <fullName evidence="4">Probable methyltransferase BMT2 homolog</fullName>
        <ecNumber evidence="4">2.1.1.-</ecNumber>
    </alternativeName>
</protein>
<evidence type="ECO:0000313" key="5">
    <source>
        <dbReference type="EMBL" id="KAJ8917341.1"/>
    </source>
</evidence>
<comment type="function">
    <text evidence="4">S-adenosyl-L-methionine-binding protein that acts as an inhibitor of mTORC1 signaling. Acts as a sensor of S-adenosyl-L-methionine to signal methionine sufficiency to mTORC1. Probably also acts as a S-adenosyl-L-methionine-dependent methyltransferase.</text>
</comment>
<dbReference type="PANTHER" id="PTHR21008">
    <property type="entry name" value="S-ADENOSYLMETHIONINE SENSOR UPSTREAM OF MTORC1-RELATED"/>
    <property type="match status" value="1"/>
</dbReference>
<dbReference type="CDD" id="cd02440">
    <property type="entry name" value="AdoMet_MTases"/>
    <property type="match status" value="1"/>
</dbReference>
<keyword evidence="6" id="KW-1185">Reference proteome</keyword>
<keyword evidence="2 4" id="KW-0808">Transferase</keyword>
<dbReference type="HAMAP" id="MF_03044">
    <property type="entry name" value="BMT2"/>
    <property type="match status" value="1"/>
</dbReference>
<dbReference type="GO" id="GO:0032259">
    <property type="term" value="P:methylation"/>
    <property type="evidence" value="ECO:0007669"/>
    <property type="project" value="UniProtKB-KW"/>
</dbReference>
<comment type="similarity">
    <text evidence="4">Belongs to the BMT2 family.</text>
</comment>
<sequence length="332" mass="37629">MASTDHLAVSTFIKSVHQTLRDASKEVGVEEAWRRHCSDEGNLTRYAGAMRELACNFWESSVESTANSRIEWTVNACENYFTKDVTKYRSKEREIALRINCTFNLDATEMVPVPKLKLLDVGSCYNPFSKYEQFEVTAIDIAPAKDEVYKCDFLSVKVAESTTVIDNEVLELPKGYFQVIVFSLLLEYLPSPSQRLYCCRKAYELLKTEGLLVIITPDSNHVGSNAKYMKSWRYVLAGIGFSRIKYEKLPHVHCMAFRKTVSKAVACRWAELHEGEGLFEEIYIPQDFRKGTINVNKSEKGIKTCKEGVASVQNDGTGVKLVENFCELPGFV</sequence>
<dbReference type="EC" id="2.1.1.-" evidence="4"/>
<proteinExistence type="inferred from homology"/>
<evidence type="ECO:0000256" key="2">
    <source>
        <dbReference type="ARBA" id="ARBA00022679"/>
    </source>
</evidence>
<dbReference type="GO" id="GO:0008168">
    <property type="term" value="F:methyltransferase activity"/>
    <property type="evidence" value="ECO:0007669"/>
    <property type="project" value="UniProtKB-UniRule"/>
</dbReference>
<dbReference type="Proteomes" id="UP001159042">
    <property type="component" value="Unassembled WGS sequence"/>
</dbReference>
<organism evidence="5 6">
    <name type="scientific">Exocentrus adspersus</name>
    <dbReference type="NCBI Taxonomy" id="1586481"/>
    <lineage>
        <taxon>Eukaryota</taxon>
        <taxon>Metazoa</taxon>
        <taxon>Ecdysozoa</taxon>
        <taxon>Arthropoda</taxon>
        <taxon>Hexapoda</taxon>
        <taxon>Insecta</taxon>
        <taxon>Pterygota</taxon>
        <taxon>Neoptera</taxon>
        <taxon>Endopterygota</taxon>
        <taxon>Coleoptera</taxon>
        <taxon>Polyphaga</taxon>
        <taxon>Cucujiformia</taxon>
        <taxon>Chrysomeloidea</taxon>
        <taxon>Cerambycidae</taxon>
        <taxon>Lamiinae</taxon>
        <taxon>Acanthocinini</taxon>
        <taxon>Exocentrus</taxon>
    </lineage>
</organism>
<evidence type="ECO:0000256" key="3">
    <source>
        <dbReference type="ARBA" id="ARBA00022691"/>
    </source>
</evidence>